<evidence type="ECO:0000313" key="3">
    <source>
        <dbReference type="Proteomes" id="UP000324897"/>
    </source>
</evidence>
<keyword evidence="3" id="KW-1185">Reference proteome</keyword>
<accession>A0A5J9URF5</accession>
<feature type="non-terminal residue" evidence="2">
    <location>
        <position position="1"/>
    </location>
</feature>
<proteinExistence type="predicted"/>
<gene>
    <name evidence="2" type="ORF">EJB05_28243</name>
</gene>
<evidence type="ECO:0000256" key="1">
    <source>
        <dbReference type="SAM" id="MobiDB-lite"/>
    </source>
</evidence>
<feature type="compositionally biased region" description="Basic and acidic residues" evidence="1">
    <location>
        <begin position="1"/>
        <end position="24"/>
    </location>
</feature>
<comment type="caution">
    <text evidence="2">The sequence shown here is derived from an EMBL/GenBank/DDBJ whole genome shotgun (WGS) entry which is preliminary data.</text>
</comment>
<dbReference type="EMBL" id="RWGY01000013">
    <property type="protein sequence ID" value="TVU25737.1"/>
    <property type="molecule type" value="Genomic_DNA"/>
</dbReference>
<organism evidence="2 3">
    <name type="scientific">Eragrostis curvula</name>
    <name type="common">weeping love grass</name>
    <dbReference type="NCBI Taxonomy" id="38414"/>
    <lineage>
        <taxon>Eukaryota</taxon>
        <taxon>Viridiplantae</taxon>
        <taxon>Streptophyta</taxon>
        <taxon>Embryophyta</taxon>
        <taxon>Tracheophyta</taxon>
        <taxon>Spermatophyta</taxon>
        <taxon>Magnoliopsida</taxon>
        <taxon>Liliopsida</taxon>
        <taxon>Poales</taxon>
        <taxon>Poaceae</taxon>
        <taxon>PACMAD clade</taxon>
        <taxon>Chloridoideae</taxon>
        <taxon>Eragrostideae</taxon>
        <taxon>Eragrostidinae</taxon>
        <taxon>Eragrostis</taxon>
    </lineage>
</organism>
<sequence>MAGLEEDRSIRGLAAREGDGEHGTSLRATWRNSERNSSVGDGLPAASCDSSSSSSNGGKGEVARVRIGDGDMGGNGAGAKGGRVLTPRRGEERARAPRGCPYVDGDVEQKLRRTSVREEWWRATERRSGHRRRRGGVPPTRAVRHGWLTVGECWANMAEGHLYAQELESFVSSKASSRFQLHAADAGELADEAGETGGFMMHSEDLGSHWHKGNHIPEAGKEGTSMRPIKLANRLVEAQQEKLWLW</sequence>
<dbReference type="Gramene" id="TVU25737">
    <property type="protein sequence ID" value="TVU25737"/>
    <property type="gene ID" value="EJB05_28243"/>
</dbReference>
<feature type="compositionally biased region" description="Polar residues" evidence="1">
    <location>
        <begin position="26"/>
        <end position="39"/>
    </location>
</feature>
<protein>
    <submittedName>
        <fullName evidence="2">Uncharacterized protein</fullName>
    </submittedName>
</protein>
<name>A0A5J9URF5_9POAL</name>
<feature type="compositionally biased region" description="Gly residues" evidence="1">
    <location>
        <begin position="70"/>
        <end position="81"/>
    </location>
</feature>
<dbReference type="Proteomes" id="UP000324897">
    <property type="component" value="Chromosome 2"/>
</dbReference>
<evidence type="ECO:0000313" key="2">
    <source>
        <dbReference type="EMBL" id="TVU25737.1"/>
    </source>
</evidence>
<feature type="region of interest" description="Disordered" evidence="1">
    <location>
        <begin position="1"/>
        <end position="102"/>
    </location>
</feature>
<reference evidence="2 3" key="1">
    <citation type="journal article" date="2019" name="Sci. Rep.">
        <title>A high-quality genome of Eragrostis curvula grass provides insights into Poaceae evolution and supports new strategies to enhance forage quality.</title>
        <authorList>
            <person name="Carballo J."/>
            <person name="Santos B.A.C.M."/>
            <person name="Zappacosta D."/>
            <person name="Garbus I."/>
            <person name="Selva J.P."/>
            <person name="Gallo C.A."/>
            <person name="Diaz A."/>
            <person name="Albertini E."/>
            <person name="Caccamo M."/>
            <person name="Echenique V."/>
        </authorList>
    </citation>
    <scope>NUCLEOTIDE SEQUENCE [LARGE SCALE GENOMIC DNA]</scope>
    <source>
        <strain evidence="3">cv. Victoria</strain>
        <tissue evidence="2">Leaf</tissue>
    </source>
</reference>
<dbReference type="AlphaFoldDB" id="A0A5J9URF5"/>